<proteinExistence type="predicted"/>
<dbReference type="Proteomes" id="UP000269974">
    <property type="component" value="Unassembled WGS sequence"/>
</dbReference>
<protein>
    <submittedName>
        <fullName evidence="2">Uncharacterized protein</fullName>
    </submittedName>
</protein>
<accession>A0A7Z9C8B3</accession>
<organism evidence="2 4">
    <name type="scientific">Actinobaculum suis</name>
    <dbReference type="NCBI Taxonomy" id="1657"/>
    <lineage>
        <taxon>Bacteria</taxon>
        <taxon>Bacillati</taxon>
        <taxon>Actinomycetota</taxon>
        <taxon>Actinomycetes</taxon>
        <taxon>Actinomycetales</taxon>
        <taxon>Actinomycetaceae</taxon>
        <taxon>Actinobaculum</taxon>
    </lineage>
</organism>
<evidence type="ECO:0000256" key="1">
    <source>
        <dbReference type="SAM" id="MobiDB-lite"/>
    </source>
</evidence>
<feature type="compositionally biased region" description="Acidic residues" evidence="1">
    <location>
        <begin position="173"/>
        <end position="191"/>
    </location>
</feature>
<dbReference type="EMBL" id="UYIO01000001">
    <property type="protein sequence ID" value="VDG76187.1"/>
    <property type="molecule type" value="Genomic_DNA"/>
</dbReference>
<sequence>MADQIEITSVEQALGIVALGKFAEKAALTDEAKTLVKRARMYLEAHMSPGDRRVVGDDLATVSRQKTSERYVIRDEKAFGDWLEEERKVPEVWQMRVHKSFTSPAYLASLKTSLDAEGNGEIPPGVEIEESGGYVTSRLSDKQMKNMEAAVESARRLNAAWSAFNAEFRAIESETESNTENDETSEEGETK</sequence>
<feature type="region of interest" description="Disordered" evidence="1">
    <location>
        <begin position="170"/>
        <end position="191"/>
    </location>
</feature>
<dbReference type="RefSeq" id="WP_185933917.1">
    <property type="nucleotide sequence ID" value="NZ_UYIO01000001.1"/>
</dbReference>
<gene>
    <name evidence="2" type="ORF">NCTC10327_00850</name>
    <name evidence="3" type="ORF">NCTC10327_01934</name>
</gene>
<evidence type="ECO:0000313" key="3">
    <source>
        <dbReference type="EMBL" id="VDG77326.1"/>
    </source>
</evidence>
<name>A0A7Z9C8B3_9ACTO</name>
<dbReference type="EMBL" id="UYIO01000001">
    <property type="protein sequence ID" value="VDG77326.1"/>
    <property type="molecule type" value="Genomic_DNA"/>
</dbReference>
<comment type="caution">
    <text evidence="2">The sequence shown here is derived from an EMBL/GenBank/DDBJ whole genome shotgun (WGS) entry which is preliminary data.</text>
</comment>
<reference evidence="2 4" key="1">
    <citation type="submission" date="2018-11" db="EMBL/GenBank/DDBJ databases">
        <authorList>
            <consortium name="Pathogen Informatics"/>
        </authorList>
    </citation>
    <scope>NUCLEOTIDE SEQUENCE [LARGE SCALE GENOMIC DNA]</scope>
    <source>
        <strain evidence="2 4">NCTC10327</strain>
    </source>
</reference>
<evidence type="ECO:0000313" key="4">
    <source>
        <dbReference type="Proteomes" id="UP000269974"/>
    </source>
</evidence>
<dbReference type="AlphaFoldDB" id="A0A7Z9C8B3"/>
<evidence type="ECO:0000313" key="2">
    <source>
        <dbReference type="EMBL" id="VDG76187.1"/>
    </source>
</evidence>